<reference evidence="1 2" key="1">
    <citation type="submission" date="2019-01" db="EMBL/GenBank/DDBJ databases">
        <title>Insights into ecological role of a new deltaproteobacterial order Candidatus Sinidesulfobacterales (Sva0485) by metagenomics and metatranscriptomics.</title>
        <authorList>
            <person name="Tan S."/>
            <person name="Liu J."/>
            <person name="Fang Y."/>
            <person name="Hedlund B."/>
            <person name="Lian Z.-H."/>
            <person name="Huang L.-Y."/>
            <person name="Li J.-T."/>
            <person name="Huang L.-N."/>
            <person name="Li W.-J."/>
            <person name="Jiang H.-C."/>
            <person name="Dong H.-L."/>
            <person name="Shu W.-S."/>
        </authorList>
    </citation>
    <scope>NUCLEOTIDE SEQUENCE [LARGE SCALE GENOMIC DNA]</scope>
    <source>
        <strain evidence="1">AP4</strain>
    </source>
</reference>
<sequence>MDYAIIDTEYQKLQSEANSVGDKIQNLAAKLQKLQSSGNQDAREWLLDLKDIALSVQSEQNQMFSFLQTLHQNIPQVSDQCFTQPVQNQGYSNQQQQYQQQQQQQPQQKKGFFSSLLGSGFGQAIEMGAGFGIGDDLINSIF</sequence>
<organism evidence="1 2">
    <name type="scientific">Candidatus Acidulodesulfobacterium acidiphilum</name>
    <dbReference type="NCBI Taxonomy" id="2597224"/>
    <lineage>
        <taxon>Bacteria</taxon>
        <taxon>Deltaproteobacteria</taxon>
        <taxon>Candidatus Acidulodesulfobacterales</taxon>
        <taxon>Candidatus Acidulodesulfobacterium</taxon>
    </lineage>
</organism>
<dbReference type="Proteomes" id="UP000322454">
    <property type="component" value="Unassembled WGS sequence"/>
</dbReference>
<evidence type="ECO:0000313" key="2">
    <source>
        <dbReference type="Proteomes" id="UP000322454"/>
    </source>
</evidence>
<accession>A0A520X8C2</accession>
<evidence type="ECO:0000313" key="1">
    <source>
        <dbReference type="EMBL" id="RZV37434.1"/>
    </source>
</evidence>
<comment type="caution">
    <text evidence="1">The sequence shown here is derived from an EMBL/GenBank/DDBJ whole genome shotgun (WGS) entry which is preliminary data.</text>
</comment>
<protein>
    <submittedName>
        <fullName evidence="1">Uncharacterized protein</fullName>
    </submittedName>
</protein>
<dbReference type="EMBL" id="SHMQ01000037">
    <property type="protein sequence ID" value="RZV37434.1"/>
    <property type="molecule type" value="Genomic_DNA"/>
</dbReference>
<name>A0A520X8C2_9DELT</name>
<dbReference type="AlphaFoldDB" id="A0A520X8C2"/>
<gene>
    <name evidence="1" type="ORF">EVJ48_08980</name>
</gene>
<proteinExistence type="predicted"/>